<dbReference type="OrthoDB" id="370725at2"/>
<evidence type="ECO:0000256" key="6">
    <source>
        <dbReference type="SAM" id="Coils"/>
    </source>
</evidence>
<evidence type="ECO:0000313" key="8">
    <source>
        <dbReference type="Proteomes" id="UP000175679"/>
    </source>
</evidence>
<feature type="coiled-coil region" evidence="6">
    <location>
        <begin position="108"/>
        <end position="153"/>
    </location>
</feature>
<dbReference type="Proteomes" id="UP000175679">
    <property type="component" value="Unassembled WGS sequence"/>
</dbReference>
<keyword evidence="5" id="KW-0233">DNA recombination</keyword>
<evidence type="ECO:0000313" key="7">
    <source>
        <dbReference type="EMBL" id="OEY87176.1"/>
    </source>
</evidence>
<dbReference type="RefSeq" id="WP_070064825.1">
    <property type="nucleotide sequence ID" value="NZ_MJMG01000001.1"/>
</dbReference>
<dbReference type="EMBL" id="MJMG01000001">
    <property type="protein sequence ID" value="OEY87176.1"/>
    <property type="molecule type" value="Genomic_DNA"/>
</dbReference>
<sequence>MFLYFCFVAYAISIILLLAIVRQKLKLIDGLSKLENELKQTLSIKNENIVELKIKNAELAITLQKEREGKKKEIELLTTAEERLANTFKALSLDALQTNNNNFLNLAKEVIDNKLKDTENNLEKRQATINEVIAPIKEKLEKFDHEIRALEKERVGAYEGLREQIGALMNQTSNLANALRKPHVRGKWGEIQLKRVVEMAGMIEYCDFDIQPSVVSKNDESILRPDLIIKMPSGKQIIIDAKVPLDSYLDAVSQKDLLIQKEKLKEHSLAIKKHISELGKKEYWNQFNNTPELVVMFLTGEGVFSAALEYEPALIEIGIEKKVIIATPITLIALLRAIAYGWKQEVVAESAKKISELGHILYERICGMGENFNHLRKSLKSAVDNFNKTAGSLESRVFPAAREFNKLGIDAKSKTLEVTRELESIPRNLHVKELQDS</sequence>
<dbReference type="AlphaFoldDB" id="A0A1E7QLF9"/>
<evidence type="ECO:0000256" key="1">
    <source>
        <dbReference type="ARBA" id="ARBA00003416"/>
    </source>
</evidence>
<dbReference type="Pfam" id="PF02646">
    <property type="entry name" value="RmuC"/>
    <property type="match status" value="1"/>
</dbReference>
<dbReference type="GO" id="GO:0006310">
    <property type="term" value="P:DNA recombination"/>
    <property type="evidence" value="ECO:0007669"/>
    <property type="project" value="UniProtKB-KW"/>
</dbReference>
<organism evidence="7 8">
    <name type="scientific">Wolbachia pipientis</name>
    <dbReference type="NCBI Taxonomy" id="955"/>
    <lineage>
        <taxon>Bacteria</taxon>
        <taxon>Pseudomonadati</taxon>
        <taxon>Pseudomonadota</taxon>
        <taxon>Alphaproteobacteria</taxon>
        <taxon>Rickettsiales</taxon>
        <taxon>Anaplasmataceae</taxon>
        <taxon>Wolbachieae</taxon>
        <taxon>Wolbachia</taxon>
    </lineage>
</organism>
<protein>
    <recommendedName>
        <fullName evidence="3">DNA recombination protein RmuC homolog</fullName>
    </recommendedName>
</protein>
<evidence type="ECO:0000256" key="3">
    <source>
        <dbReference type="ARBA" id="ARBA00021840"/>
    </source>
</evidence>
<dbReference type="InterPro" id="IPR003798">
    <property type="entry name" value="DNA_recombination_RmuC"/>
</dbReference>
<dbReference type="PANTHER" id="PTHR30563">
    <property type="entry name" value="DNA RECOMBINATION PROTEIN RMUC"/>
    <property type="match status" value="1"/>
</dbReference>
<evidence type="ECO:0000256" key="5">
    <source>
        <dbReference type="ARBA" id="ARBA00023172"/>
    </source>
</evidence>
<comment type="function">
    <text evidence="1">Involved in DNA recombination.</text>
</comment>
<keyword evidence="4 6" id="KW-0175">Coiled coil</keyword>
<keyword evidence="8" id="KW-1185">Reference proteome</keyword>
<evidence type="ECO:0000256" key="2">
    <source>
        <dbReference type="ARBA" id="ARBA00009840"/>
    </source>
</evidence>
<comment type="caution">
    <text evidence="7">The sequence shown here is derived from an EMBL/GenBank/DDBJ whole genome shotgun (WGS) entry which is preliminary data.</text>
</comment>
<comment type="similarity">
    <text evidence="2">Belongs to the RmuC family.</text>
</comment>
<dbReference type="PANTHER" id="PTHR30563:SF0">
    <property type="entry name" value="DNA RECOMBINATION PROTEIN RMUC"/>
    <property type="match status" value="1"/>
</dbReference>
<gene>
    <name evidence="7" type="ORF">BIY23_01740</name>
</gene>
<reference evidence="7 8" key="1">
    <citation type="submission" date="2016-09" db="EMBL/GenBank/DDBJ databases">
        <title>Genomic evidence for plant-parasitic nematodes as the earliest Wolbachia hosts.</title>
        <authorList>
            <person name="Brown A.M."/>
            <person name="Wasala S.K."/>
            <person name="Howe D.K."/>
            <person name="Peetz A.B."/>
            <person name="Zasada I.A."/>
            <person name="Denver D.R."/>
        </authorList>
    </citation>
    <scope>NUCLEOTIDE SEQUENCE [LARGE SCALE GENOMIC DNA]</scope>
    <source>
        <strain evidence="8">wPpe</strain>
    </source>
</reference>
<accession>A0A1E7QLF9</accession>
<proteinExistence type="inferred from homology"/>
<name>A0A1E7QLF9_WOLPI</name>
<evidence type="ECO:0000256" key="4">
    <source>
        <dbReference type="ARBA" id="ARBA00023054"/>
    </source>
</evidence>